<evidence type="ECO:0000313" key="2">
    <source>
        <dbReference type="WBParaSite" id="HCON_00181080-00001"/>
    </source>
</evidence>
<dbReference type="AlphaFoldDB" id="A0A7I5EEK0"/>
<accession>A0A7I5EEK0</accession>
<reference evidence="2" key="1">
    <citation type="submission" date="2020-12" db="UniProtKB">
        <authorList>
            <consortium name="WormBaseParasite"/>
        </authorList>
    </citation>
    <scope>IDENTIFICATION</scope>
    <source>
        <strain evidence="2">MHco3</strain>
    </source>
</reference>
<organism evidence="1 2">
    <name type="scientific">Haemonchus contortus</name>
    <name type="common">Barber pole worm</name>
    <dbReference type="NCBI Taxonomy" id="6289"/>
    <lineage>
        <taxon>Eukaryota</taxon>
        <taxon>Metazoa</taxon>
        <taxon>Ecdysozoa</taxon>
        <taxon>Nematoda</taxon>
        <taxon>Chromadorea</taxon>
        <taxon>Rhabditida</taxon>
        <taxon>Rhabditina</taxon>
        <taxon>Rhabditomorpha</taxon>
        <taxon>Strongyloidea</taxon>
        <taxon>Trichostrongylidae</taxon>
        <taxon>Haemonchus</taxon>
    </lineage>
</organism>
<keyword evidence="1" id="KW-1185">Reference proteome</keyword>
<evidence type="ECO:0000313" key="1">
    <source>
        <dbReference type="Proteomes" id="UP000025227"/>
    </source>
</evidence>
<dbReference type="WBParaSite" id="HCON_00181080-00001">
    <property type="protein sequence ID" value="HCON_00181080-00001"/>
    <property type="gene ID" value="HCON_00181080"/>
</dbReference>
<dbReference type="OrthoDB" id="5874582at2759"/>
<protein>
    <submittedName>
        <fullName evidence="2">SIS domain-containing protein</fullName>
    </submittedName>
</protein>
<name>A0A7I5EEK0_HAECO</name>
<dbReference type="Proteomes" id="UP000025227">
    <property type="component" value="Unplaced"/>
</dbReference>
<proteinExistence type="predicted"/>
<sequence>MDDRQAYEVVAFVPSVAALPLRLHFELQRMTSDSGWSRGRPVDVWVTNSAMVARITIARTSLSFTGQGVIAARAATPGQLVIATSFKNAAVAKFADTLLQMTEYQQLPIVRIVIDPALREGAPVTTVDLHNMFQGILISFPDAFGPGVVESLSAYAHGRRLIERLLFYSEDLVHLIDGEREKFRLAEDENSEATENTRWGS</sequence>